<dbReference type="Proteomes" id="UP000235589">
    <property type="component" value="Chromosome"/>
</dbReference>
<proteinExistence type="predicted"/>
<name>A0A2K9P4A6_9FIRM</name>
<protein>
    <submittedName>
        <fullName evidence="1">Uncharacterized protein</fullName>
    </submittedName>
</protein>
<accession>A0A2K9P4A6</accession>
<keyword evidence="2" id="KW-1185">Reference proteome</keyword>
<evidence type="ECO:0000313" key="2">
    <source>
        <dbReference type="Proteomes" id="UP000235589"/>
    </source>
</evidence>
<dbReference type="EMBL" id="CP020991">
    <property type="protein sequence ID" value="AUO20096.1"/>
    <property type="molecule type" value="Genomic_DNA"/>
</dbReference>
<gene>
    <name evidence="1" type="ORF">B9O19_01949</name>
</gene>
<dbReference type="KEGG" id="mpec:B9O19_01949"/>
<reference evidence="1 2" key="1">
    <citation type="submission" date="2017-04" db="EMBL/GenBank/DDBJ databases">
        <title>Monoglobus pectinilyticus 14 draft genome.</title>
        <authorList>
            <person name="Kim C."/>
            <person name="Rosendale D.I."/>
            <person name="Kelly W.J."/>
            <person name="Tannock G.W."/>
            <person name="Patchett M.L."/>
            <person name="Jordens J.Z."/>
        </authorList>
    </citation>
    <scope>NUCLEOTIDE SEQUENCE [LARGE SCALE GENOMIC DNA]</scope>
    <source>
        <strain evidence="1 2">14</strain>
    </source>
</reference>
<sequence>MFTIKQGDDTMSDERQIYTEYLIIGGNGFVDGIRDDAPEEAKREFEKFLRKQKELKKDEQ</sequence>
<dbReference type="AlphaFoldDB" id="A0A2K9P4A6"/>
<organism evidence="1 2">
    <name type="scientific">Monoglobus pectinilyticus</name>
    <dbReference type="NCBI Taxonomy" id="1981510"/>
    <lineage>
        <taxon>Bacteria</taxon>
        <taxon>Bacillati</taxon>
        <taxon>Bacillota</taxon>
        <taxon>Clostridia</taxon>
        <taxon>Monoglobales</taxon>
        <taxon>Monoglobaceae</taxon>
        <taxon>Monoglobus</taxon>
    </lineage>
</organism>
<evidence type="ECO:0000313" key="1">
    <source>
        <dbReference type="EMBL" id="AUO20096.1"/>
    </source>
</evidence>